<organism evidence="1 2">
    <name type="scientific">Anaerobranca gottschalkii DSM 13577</name>
    <dbReference type="NCBI Taxonomy" id="1120990"/>
    <lineage>
        <taxon>Bacteria</taxon>
        <taxon>Bacillati</taxon>
        <taxon>Bacillota</taxon>
        <taxon>Clostridia</taxon>
        <taxon>Eubacteriales</taxon>
        <taxon>Proteinivoracaceae</taxon>
        <taxon>Anaerobranca</taxon>
    </lineage>
</organism>
<evidence type="ECO:0000313" key="2">
    <source>
        <dbReference type="Proteomes" id="UP000243819"/>
    </source>
</evidence>
<dbReference type="AlphaFoldDB" id="A0A1H9YKS8"/>
<dbReference type="Proteomes" id="UP000243819">
    <property type="component" value="Unassembled WGS sequence"/>
</dbReference>
<proteinExistence type="predicted"/>
<dbReference type="OrthoDB" id="1903286at2"/>
<keyword evidence="2" id="KW-1185">Reference proteome</keyword>
<dbReference type="RefSeq" id="WP_091348527.1">
    <property type="nucleotide sequence ID" value="NZ_FOIF01000003.1"/>
</dbReference>
<evidence type="ECO:0000313" key="1">
    <source>
        <dbReference type="EMBL" id="SES69206.1"/>
    </source>
</evidence>
<sequence length="236" mass="28256">MKGFEELLKKIKEEAPNIDLDKLESFDSFMLALNDVLEEYKEKIYKSFLEELQKQKNTTEYTHANKEKREIITSTSKLENNLETNELNEENKFRIKANYQKYRANKDVEYTLYENFTHKRPYGFKLKDYPFIVAATWKDVLIKTCEIFMDLDENKFLSFANYPNMNGKRKKIFSLTHNSMRAPKKIGDKIYIETNLSANSIRDLIIKLLKEYNFEVTDYKVYFRADYTNLNDKKNK</sequence>
<name>A0A1H9YKS8_9FIRM</name>
<dbReference type="STRING" id="1120990.SAMN03080614_100374"/>
<gene>
    <name evidence="1" type="ORF">SAMN03080614_100374</name>
</gene>
<dbReference type="EMBL" id="FOIF01000003">
    <property type="protein sequence ID" value="SES69206.1"/>
    <property type="molecule type" value="Genomic_DNA"/>
</dbReference>
<accession>A0A1H9YKS8</accession>
<reference evidence="2" key="1">
    <citation type="submission" date="2016-10" db="EMBL/GenBank/DDBJ databases">
        <authorList>
            <person name="Varghese N."/>
            <person name="Submissions S."/>
        </authorList>
    </citation>
    <scope>NUCLEOTIDE SEQUENCE [LARGE SCALE GENOMIC DNA]</scope>
    <source>
        <strain evidence="2">DSM 13577</strain>
    </source>
</reference>
<protein>
    <submittedName>
        <fullName evidence="1">Uncharacterized protein</fullName>
    </submittedName>
</protein>